<dbReference type="PROSITE" id="PS51186">
    <property type="entry name" value="GNAT"/>
    <property type="match status" value="1"/>
</dbReference>
<evidence type="ECO:0000256" key="3">
    <source>
        <dbReference type="SAM" id="MobiDB-lite"/>
    </source>
</evidence>
<keyword evidence="2" id="KW-0012">Acyltransferase</keyword>
<keyword evidence="1 5" id="KW-0808">Transferase</keyword>
<sequence length="184" mass="20352">MFAGPSDGPGRPGNRLARKSAGPESLAARILAGVTTVRELTAGDWPQLWPMLRDMGVGDEPAETHRERFLRLLADPRWALLGAADADGLTGYAAAQDHGPHLRSGDAHRTARLHDLYVRPDRRRRGVGRALLAAASEWAAGRARYLEWQAHRERAAPFYERLGLRGEPCPQPEYPTFIVDFGVR</sequence>
<dbReference type="Gene3D" id="3.40.630.30">
    <property type="match status" value="1"/>
</dbReference>
<gene>
    <name evidence="5" type="ORF">GA0070621_0581</name>
</gene>
<dbReference type="InterPro" id="IPR000182">
    <property type="entry name" value="GNAT_dom"/>
</dbReference>
<dbReference type="SUPFAM" id="SSF55729">
    <property type="entry name" value="Acyl-CoA N-acyltransferases (Nat)"/>
    <property type="match status" value="1"/>
</dbReference>
<dbReference type="Pfam" id="PF00583">
    <property type="entry name" value="Acetyltransf_1"/>
    <property type="match status" value="1"/>
</dbReference>
<dbReference type="Proteomes" id="UP000198765">
    <property type="component" value="Chromosome I"/>
</dbReference>
<reference evidence="5 6" key="1">
    <citation type="submission" date="2016-06" db="EMBL/GenBank/DDBJ databases">
        <authorList>
            <person name="Kjaerup R.B."/>
            <person name="Dalgaard T.S."/>
            <person name="Juul-Madsen H.R."/>
        </authorList>
    </citation>
    <scope>NUCLEOTIDE SEQUENCE [LARGE SCALE GENOMIC DNA]</scope>
    <source>
        <strain evidence="5 6">DSM 45248</strain>
    </source>
</reference>
<feature type="region of interest" description="Disordered" evidence="3">
    <location>
        <begin position="1"/>
        <end position="22"/>
    </location>
</feature>
<protein>
    <submittedName>
        <fullName evidence="5">Acetyltransferase (GNAT) family protein</fullName>
    </submittedName>
</protein>
<evidence type="ECO:0000259" key="4">
    <source>
        <dbReference type="PROSITE" id="PS51186"/>
    </source>
</evidence>
<dbReference type="PANTHER" id="PTHR43877:SF1">
    <property type="entry name" value="ACETYLTRANSFERASE"/>
    <property type="match status" value="1"/>
</dbReference>
<organism evidence="5 6">
    <name type="scientific">Micromonospora narathiwatensis</name>
    <dbReference type="NCBI Taxonomy" id="299146"/>
    <lineage>
        <taxon>Bacteria</taxon>
        <taxon>Bacillati</taxon>
        <taxon>Actinomycetota</taxon>
        <taxon>Actinomycetes</taxon>
        <taxon>Micromonosporales</taxon>
        <taxon>Micromonosporaceae</taxon>
        <taxon>Micromonospora</taxon>
    </lineage>
</organism>
<dbReference type="AlphaFoldDB" id="A0A1A8Z5K6"/>
<dbReference type="PANTHER" id="PTHR43877">
    <property type="entry name" value="AMINOALKYLPHOSPHONATE N-ACETYLTRANSFERASE-RELATED-RELATED"/>
    <property type="match status" value="1"/>
</dbReference>
<name>A0A1A8Z5K6_9ACTN</name>
<dbReference type="InterPro" id="IPR016181">
    <property type="entry name" value="Acyl_CoA_acyltransferase"/>
</dbReference>
<keyword evidence="6" id="KW-1185">Reference proteome</keyword>
<feature type="domain" description="N-acetyltransferase" evidence="4">
    <location>
        <begin position="35"/>
        <end position="184"/>
    </location>
</feature>
<evidence type="ECO:0000313" key="6">
    <source>
        <dbReference type="Proteomes" id="UP000198765"/>
    </source>
</evidence>
<dbReference type="GO" id="GO:0016747">
    <property type="term" value="F:acyltransferase activity, transferring groups other than amino-acyl groups"/>
    <property type="evidence" value="ECO:0007669"/>
    <property type="project" value="InterPro"/>
</dbReference>
<evidence type="ECO:0000256" key="1">
    <source>
        <dbReference type="ARBA" id="ARBA00022679"/>
    </source>
</evidence>
<evidence type="ECO:0000313" key="5">
    <source>
        <dbReference type="EMBL" id="SBT39077.1"/>
    </source>
</evidence>
<proteinExistence type="predicted"/>
<dbReference type="PATRIC" id="fig|299146.4.peg.591"/>
<accession>A0A1A8Z5K6</accession>
<evidence type="ECO:0000256" key="2">
    <source>
        <dbReference type="ARBA" id="ARBA00023315"/>
    </source>
</evidence>
<dbReference type="EMBL" id="LT594324">
    <property type="protein sequence ID" value="SBT39077.1"/>
    <property type="molecule type" value="Genomic_DNA"/>
</dbReference>
<dbReference type="CDD" id="cd04301">
    <property type="entry name" value="NAT_SF"/>
    <property type="match status" value="1"/>
</dbReference>
<dbReference type="InterPro" id="IPR050832">
    <property type="entry name" value="Bact_Acetyltransf"/>
</dbReference>